<protein>
    <recommendedName>
        <fullName evidence="5">Protein-glutamate methylesterase/protein-glutamine glutaminase</fullName>
        <ecNumber evidence="5">3.1.1.61</ecNumber>
        <ecNumber evidence="5">3.5.1.44</ecNumber>
    </recommendedName>
</protein>
<feature type="active site" evidence="5 6">
    <location>
        <position position="190"/>
    </location>
</feature>
<reference evidence="10" key="1">
    <citation type="submission" date="2016-09" db="EMBL/GenBank/DDBJ databases">
        <title>Draft genome of thermotolerant cyanobacterium Desertifilum sp. strain IPPAS B-1220.</title>
        <authorList>
            <person name="Sinetova M.A."/>
            <person name="Bolakhan K."/>
            <person name="Zayadan B.K."/>
            <person name="Mironov K.S."/>
            <person name="Ustinova V."/>
            <person name="Kupriyanova E.V."/>
            <person name="Sidorov R.A."/>
            <person name="Skrypnik A.N."/>
            <person name="Gogoleva N.E."/>
            <person name="Gogolev Y.V."/>
            <person name="Los D.A."/>
        </authorList>
    </citation>
    <scope>NUCLEOTIDE SEQUENCE [LARGE SCALE GENOMIC DNA]</scope>
    <source>
        <strain evidence="10">IPPAS B-1220</strain>
    </source>
</reference>
<dbReference type="GO" id="GO:0050568">
    <property type="term" value="F:protein-glutamine glutaminase activity"/>
    <property type="evidence" value="ECO:0007669"/>
    <property type="project" value="UniProtKB-UniRule"/>
</dbReference>
<dbReference type="SUPFAM" id="SSF52738">
    <property type="entry name" value="Methylesterase CheB, C-terminal domain"/>
    <property type="match status" value="1"/>
</dbReference>
<keyword evidence="5 7" id="KW-0597">Phosphoprotein</keyword>
<dbReference type="GO" id="GO:0005737">
    <property type="term" value="C:cytoplasm"/>
    <property type="evidence" value="ECO:0007669"/>
    <property type="project" value="UniProtKB-SubCell"/>
</dbReference>
<keyword evidence="2 5" id="KW-0145">Chemotaxis</keyword>
<evidence type="ECO:0000259" key="8">
    <source>
        <dbReference type="PROSITE" id="PS50110"/>
    </source>
</evidence>
<comment type="domain">
    <text evidence="5">Contains a C-terminal catalytic domain, and an N-terminal region which modulates catalytic activity.</text>
</comment>
<dbReference type="AlphaFoldDB" id="A0A1E5QHQ4"/>
<dbReference type="EMBL" id="MJGC01000069">
    <property type="protein sequence ID" value="OEJ74226.1"/>
    <property type="molecule type" value="Genomic_DNA"/>
</dbReference>
<dbReference type="OrthoDB" id="9793421at2"/>
<comment type="caution">
    <text evidence="10">The sequence shown here is derived from an EMBL/GenBank/DDBJ whole genome shotgun (WGS) entry which is preliminary data.</text>
</comment>
<dbReference type="RefSeq" id="WP_069968146.1">
    <property type="nucleotide sequence ID" value="NZ_CM124774.1"/>
</dbReference>
<dbReference type="NCBIfam" id="NF009206">
    <property type="entry name" value="PRK12555.1"/>
    <property type="match status" value="1"/>
</dbReference>
<evidence type="ECO:0000256" key="4">
    <source>
        <dbReference type="ARBA" id="ARBA00048267"/>
    </source>
</evidence>
<accession>A0A1E5QHQ4</accession>
<dbReference type="Pfam" id="PF00072">
    <property type="entry name" value="Response_reg"/>
    <property type="match status" value="1"/>
</dbReference>
<feature type="domain" description="Response regulatory" evidence="8">
    <location>
        <begin position="3"/>
        <end position="120"/>
    </location>
</feature>
<dbReference type="SMART" id="SM00448">
    <property type="entry name" value="REC"/>
    <property type="match status" value="1"/>
</dbReference>
<dbReference type="CDD" id="cd17541">
    <property type="entry name" value="REC_CheB-like"/>
    <property type="match status" value="1"/>
</dbReference>
<dbReference type="InterPro" id="IPR011006">
    <property type="entry name" value="CheY-like_superfamily"/>
</dbReference>
<dbReference type="PROSITE" id="PS50122">
    <property type="entry name" value="CHEB"/>
    <property type="match status" value="1"/>
</dbReference>
<dbReference type="HAMAP" id="MF_00099">
    <property type="entry name" value="CheB_chemtxs"/>
    <property type="match status" value="1"/>
</dbReference>
<dbReference type="Gene3D" id="3.40.50.180">
    <property type="entry name" value="Methylesterase CheB, C-terminal domain"/>
    <property type="match status" value="1"/>
</dbReference>
<comment type="similarity">
    <text evidence="5">Belongs to the CheB family.</text>
</comment>
<dbReference type="CDD" id="cd16432">
    <property type="entry name" value="CheB_Rec"/>
    <property type="match status" value="1"/>
</dbReference>
<dbReference type="GO" id="GO:0000156">
    <property type="term" value="F:phosphorelay response regulator activity"/>
    <property type="evidence" value="ECO:0007669"/>
    <property type="project" value="InterPro"/>
</dbReference>
<dbReference type="InterPro" id="IPR035909">
    <property type="entry name" value="CheB_C"/>
</dbReference>
<keyword evidence="1 5" id="KW-0963">Cytoplasm</keyword>
<dbReference type="GO" id="GO:0008984">
    <property type="term" value="F:protein-glutamate methylesterase activity"/>
    <property type="evidence" value="ECO:0007669"/>
    <property type="project" value="UniProtKB-UniRule"/>
</dbReference>
<dbReference type="PANTHER" id="PTHR42872:SF6">
    <property type="entry name" value="PROTEIN-GLUTAMATE METHYLESTERASE_PROTEIN-GLUTAMINE GLUTAMINASE"/>
    <property type="match status" value="1"/>
</dbReference>
<name>A0A1E5QHQ4_9CYAN</name>
<dbReference type="InterPro" id="IPR001789">
    <property type="entry name" value="Sig_transdc_resp-reg_receiver"/>
</dbReference>
<evidence type="ECO:0000256" key="7">
    <source>
        <dbReference type="PROSITE-ProRule" id="PRU00169"/>
    </source>
</evidence>
<dbReference type="PROSITE" id="PS50110">
    <property type="entry name" value="RESPONSE_REGULATORY"/>
    <property type="match status" value="1"/>
</dbReference>
<organism evidence="10">
    <name type="scientific">Desertifilum tharense IPPAS B-1220</name>
    <dbReference type="NCBI Taxonomy" id="1781255"/>
    <lineage>
        <taxon>Bacteria</taxon>
        <taxon>Bacillati</taxon>
        <taxon>Cyanobacteriota</taxon>
        <taxon>Cyanophyceae</taxon>
        <taxon>Desertifilales</taxon>
        <taxon>Desertifilaceae</taxon>
        <taxon>Desertifilum</taxon>
    </lineage>
</organism>
<dbReference type="SUPFAM" id="SSF52172">
    <property type="entry name" value="CheY-like"/>
    <property type="match status" value="1"/>
</dbReference>
<dbReference type="STRING" id="1781255.BH720_15595"/>
<dbReference type="GO" id="GO:0006935">
    <property type="term" value="P:chemotaxis"/>
    <property type="evidence" value="ECO:0007669"/>
    <property type="project" value="UniProtKB-UniRule"/>
</dbReference>
<proteinExistence type="inferred from homology"/>
<evidence type="ECO:0000256" key="6">
    <source>
        <dbReference type="PROSITE-ProRule" id="PRU00050"/>
    </source>
</evidence>
<gene>
    <name evidence="5" type="primary">cheB</name>
    <name evidence="10" type="ORF">BH720_15595</name>
</gene>
<feature type="active site" evidence="5 6">
    <location>
        <position position="283"/>
    </location>
</feature>
<evidence type="ECO:0000313" key="10">
    <source>
        <dbReference type="EMBL" id="OEJ74226.1"/>
    </source>
</evidence>
<comment type="PTM">
    <text evidence="5">Phosphorylated by CheA. Phosphorylation of the N-terminal regulatory domain activates the methylesterase activity.</text>
</comment>
<comment type="function">
    <text evidence="5">Involved in chemotaxis. Part of a chemotaxis signal transduction system that modulates chemotaxis in response to various stimuli. Catalyzes the demethylation of specific methylglutamate residues introduced into the chemoreceptors (methyl-accepting chemotaxis proteins or MCP) by CheR. Also mediates the irreversible deamidation of specific glutamine residues to glutamic acid.</text>
</comment>
<evidence type="ECO:0000256" key="5">
    <source>
        <dbReference type="HAMAP-Rule" id="MF_00099"/>
    </source>
</evidence>
<dbReference type="InterPro" id="IPR000673">
    <property type="entry name" value="Sig_transdc_resp-reg_Me-estase"/>
</dbReference>
<comment type="subcellular location">
    <subcellularLocation>
        <location evidence="5">Cytoplasm</location>
    </subcellularLocation>
</comment>
<dbReference type="Gene3D" id="3.40.50.2300">
    <property type="match status" value="1"/>
</dbReference>
<comment type="catalytic activity">
    <reaction evidence="4 5">
        <text>[protein]-L-glutamate 5-O-methyl ester + H2O = L-glutamyl-[protein] + methanol + H(+)</text>
        <dbReference type="Rhea" id="RHEA:23236"/>
        <dbReference type="Rhea" id="RHEA-COMP:10208"/>
        <dbReference type="Rhea" id="RHEA-COMP:10311"/>
        <dbReference type="ChEBI" id="CHEBI:15377"/>
        <dbReference type="ChEBI" id="CHEBI:15378"/>
        <dbReference type="ChEBI" id="CHEBI:17790"/>
        <dbReference type="ChEBI" id="CHEBI:29973"/>
        <dbReference type="ChEBI" id="CHEBI:82795"/>
        <dbReference type="EC" id="3.1.1.61"/>
    </reaction>
</comment>
<evidence type="ECO:0000256" key="3">
    <source>
        <dbReference type="ARBA" id="ARBA00022801"/>
    </source>
</evidence>
<dbReference type="PIRSF" id="PIRSF000876">
    <property type="entry name" value="RR_chemtxs_CheB"/>
    <property type="match status" value="1"/>
</dbReference>
<dbReference type="PANTHER" id="PTHR42872">
    <property type="entry name" value="PROTEIN-GLUTAMATE METHYLESTERASE/PROTEIN-GLUTAMINE GLUTAMINASE"/>
    <property type="match status" value="1"/>
</dbReference>
<feature type="modified residue" description="4-aspartylphosphate" evidence="5 7">
    <location>
        <position position="54"/>
    </location>
</feature>
<dbReference type="EC" id="3.1.1.61" evidence="5"/>
<feature type="active site" evidence="5 6">
    <location>
        <position position="163"/>
    </location>
</feature>
<evidence type="ECO:0000259" key="9">
    <source>
        <dbReference type="PROSITE" id="PS50122"/>
    </source>
</evidence>
<comment type="catalytic activity">
    <reaction evidence="5">
        <text>L-glutaminyl-[protein] + H2O = L-glutamyl-[protein] + NH4(+)</text>
        <dbReference type="Rhea" id="RHEA:16441"/>
        <dbReference type="Rhea" id="RHEA-COMP:10207"/>
        <dbReference type="Rhea" id="RHEA-COMP:10208"/>
        <dbReference type="ChEBI" id="CHEBI:15377"/>
        <dbReference type="ChEBI" id="CHEBI:28938"/>
        <dbReference type="ChEBI" id="CHEBI:29973"/>
        <dbReference type="ChEBI" id="CHEBI:30011"/>
        <dbReference type="EC" id="3.5.1.44"/>
    </reaction>
</comment>
<sequence>MLRIAIVNDTLIATEALRRVIKSVPDYEIAWTATNGVQAVAQCLQDTPDLVLMDLYMPEMDGVEATRQIMRHSPCAILIVTATVEGHTSMVFNAMGYGALDVVSTPILGFDGYTQGSQDLLSKIATMGKLIGKSTNGLSSAMGSVRSSPISRQCPYLIGIGASTGGPQALATILSQLDPDFAAAIAIVQHVDVRFAPGLVEWLDRQTPLPVELAIAGSQPQVGKVLVAASNDHLIVTPQLQFAYTKEPRDYAYRPSVDVFFKSLAQNWPGKGVGVLLTGMGKDGGQGLNLLKLAGWHTIAQNRQTCVVYGMPKTAIELGAACDILPIADIAGAIAKRLQLHTKR</sequence>
<feature type="domain" description="CheB-type methylesterase" evidence="9">
    <location>
        <begin position="149"/>
        <end position="341"/>
    </location>
</feature>
<keyword evidence="3 5" id="KW-0378">Hydrolase</keyword>
<evidence type="ECO:0000256" key="1">
    <source>
        <dbReference type="ARBA" id="ARBA00022490"/>
    </source>
</evidence>
<dbReference type="Pfam" id="PF01339">
    <property type="entry name" value="CheB_methylest"/>
    <property type="match status" value="1"/>
</dbReference>
<dbReference type="EC" id="3.5.1.44" evidence="5"/>
<evidence type="ECO:0000256" key="2">
    <source>
        <dbReference type="ARBA" id="ARBA00022500"/>
    </source>
</evidence>
<dbReference type="InterPro" id="IPR008248">
    <property type="entry name" value="CheB-like"/>
</dbReference>